<comment type="similarity">
    <text evidence="2">Belongs to the major facilitator superfamily. Sugar transporter (TC 2.A.1.1) family.</text>
</comment>
<dbReference type="InterPro" id="IPR020846">
    <property type="entry name" value="MFS_dom"/>
</dbReference>
<comment type="caution">
    <text evidence="8">The sequence shown here is derived from an EMBL/GenBank/DDBJ whole genome shotgun (WGS) entry which is preliminary data.</text>
</comment>
<dbReference type="GO" id="GO:0005351">
    <property type="term" value="F:carbohydrate:proton symporter activity"/>
    <property type="evidence" value="ECO:0007669"/>
    <property type="project" value="TreeGrafter"/>
</dbReference>
<feature type="domain" description="Major facilitator superfamily (MFS) profile" evidence="7">
    <location>
        <begin position="1"/>
        <end position="404"/>
    </location>
</feature>
<keyword evidence="5 6" id="KW-0472">Membrane</keyword>
<feature type="transmembrane region" description="Helical" evidence="6">
    <location>
        <begin position="165"/>
        <end position="186"/>
    </location>
</feature>
<protein>
    <submittedName>
        <fullName evidence="8">Hexose transporter</fullName>
    </submittedName>
    <submittedName>
        <fullName evidence="9">Hexose_transporter</fullName>
    </submittedName>
</protein>
<accession>A0AA86Q5V0</accession>
<feature type="transmembrane region" description="Helical" evidence="6">
    <location>
        <begin position="78"/>
        <end position="101"/>
    </location>
</feature>
<proteinExistence type="inferred from homology"/>
<evidence type="ECO:0000313" key="9">
    <source>
        <dbReference type="EMBL" id="CAL6068389.1"/>
    </source>
</evidence>
<dbReference type="EMBL" id="CATOUU010000763">
    <property type="protein sequence ID" value="CAI9946622.1"/>
    <property type="molecule type" value="Genomic_DNA"/>
</dbReference>
<sequence length="456" mass="50354">MNSFGKLIALSFLVSNNYGGALSSANTQIMDLYKQKSYIAFEFTSVVNSIVTVSIIVGFMFGAMFASTLTKRFNKRKIGAVASGLACLFNLLSMIPVHWIYLAFMRMLLGACITTVCTIIPGWLFELSTDSQRNFLSSAYQFFLGLGIFISSAVMLGIRDDPDKFWQAFLYDAVVNILCAIVCLTIKEQETSLDQVKSTQDTVKEVQVQTNEITMKSKQLTKAKVTMILFAIGTQVCGINVVMMYATQIFQNYFNSPMSAVYGSLIAGGVNTFAALPPLPFVARANRKTLLFLGWFVMNIGHLLLIAAYVFDKQPLVLAGSIVFLMGFEFGPGTMSVVVLGEIHPRKFNQPLNSLGYTIMWIVNIIVVLTFPFFSSKVWLAYTIYFGISFVCGVALCKLMPETKGKTSDQIDAEVLGIKQSKAEAVEEGNNAVIAEEVIDVKRSRQDIELATMADK</sequence>
<feature type="transmembrane region" description="Helical" evidence="6">
    <location>
        <begin position="317"/>
        <end position="340"/>
    </location>
</feature>
<feature type="transmembrane region" description="Helical" evidence="6">
    <location>
        <begin position="379"/>
        <end position="397"/>
    </location>
</feature>
<feature type="transmembrane region" description="Helical" evidence="6">
    <location>
        <begin position="259"/>
        <end position="283"/>
    </location>
</feature>
<feature type="transmembrane region" description="Helical" evidence="6">
    <location>
        <begin position="43"/>
        <end position="66"/>
    </location>
</feature>
<dbReference type="Pfam" id="PF00083">
    <property type="entry name" value="Sugar_tr"/>
    <property type="match status" value="1"/>
</dbReference>
<dbReference type="GO" id="GO:0016020">
    <property type="term" value="C:membrane"/>
    <property type="evidence" value="ECO:0007669"/>
    <property type="project" value="UniProtKB-SubCell"/>
</dbReference>
<evidence type="ECO:0000256" key="6">
    <source>
        <dbReference type="SAM" id="Phobius"/>
    </source>
</evidence>
<feature type="transmembrane region" description="Helical" evidence="6">
    <location>
        <begin position="352"/>
        <end position="373"/>
    </location>
</feature>
<dbReference type="PANTHER" id="PTHR48022">
    <property type="entry name" value="PLASTIDIC GLUCOSE TRANSPORTER 4"/>
    <property type="match status" value="1"/>
</dbReference>
<dbReference type="SUPFAM" id="SSF103473">
    <property type="entry name" value="MFS general substrate transporter"/>
    <property type="match status" value="1"/>
</dbReference>
<dbReference type="InterPro" id="IPR050360">
    <property type="entry name" value="MFS_Sugar_Transporters"/>
</dbReference>
<reference evidence="8" key="1">
    <citation type="submission" date="2023-06" db="EMBL/GenBank/DDBJ databases">
        <authorList>
            <person name="Kurt Z."/>
        </authorList>
    </citation>
    <scope>NUCLEOTIDE SEQUENCE</scope>
</reference>
<dbReference type="Proteomes" id="UP001642409">
    <property type="component" value="Unassembled WGS sequence"/>
</dbReference>
<feature type="transmembrane region" description="Helical" evidence="6">
    <location>
        <begin position="107"/>
        <end position="127"/>
    </location>
</feature>
<dbReference type="EMBL" id="CAXDID020000272">
    <property type="protein sequence ID" value="CAL6068389.1"/>
    <property type="molecule type" value="Genomic_DNA"/>
</dbReference>
<dbReference type="InterPro" id="IPR005828">
    <property type="entry name" value="MFS_sugar_transport-like"/>
</dbReference>
<feature type="transmembrane region" description="Helical" evidence="6">
    <location>
        <begin position="139"/>
        <end position="159"/>
    </location>
</feature>
<dbReference type="AlphaFoldDB" id="A0AA86Q5V0"/>
<dbReference type="PANTHER" id="PTHR48022:SF2">
    <property type="entry name" value="PLASTIDIC GLUCOSE TRANSPORTER 4"/>
    <property type="match status" value="1"/>
</dbReference>
<evidence type="ECO:0000256" key="2">
    <source>
        <dbReference type="ARBA" id="ARBA00010992"/>
    </source>
</evidence>
<organism evidence="8">
    <name type="scientific">Hexamita inflata</name>
    <dbReference type="NCBI Taxonomy" id="28002"/>
    <lineage>
        <taxon>Eukaryota</taxon>
        <taxon>Metamonada</taxon>
        <taxon>Diplomonadida</taxon>
        <taxon>Hexamitidae</taxon>
        <taxon>Hexamitinae</taxon>
        <taxon>Hexamita</taxon>
    </lineage>
</organism>
<dbReference type="InterPro" id="IPR036259">
    <property type="entry name" value="MFS_trans_sf"/>
</dbReference>
<evidence type="ECO:0000256" key="1">
    <source>
        <dbReference type="ARBA" id="ARBA00004141"/>
    </source>
</evidence>
<evidence type="ECO:0000256" key="5">
    <source>
        <dbReference type="ARBA" id="ARBA00023136"/>
    </source>
</evidence>
<evidence type="ECO:0000259" key="7">
    <source>
        <dbReference type="PROSITE" id="PS50850"/>
    </source>
</evidence>
<evidence type="ECO:0000313" key="8">
    <source>
        <dbReference type="EMBL" id="CAI9946622.1"/>
    </source>
</evidence>
<feature type="transmembrane region" description="Helical" evidence="6">
    <location>
        <begin position="290"/>
        <end position="311"/>
    </location>
</feature>
<feature type="transmembrane region" description="Helical" evidence="6">
    <location>
        <begin position="225"/>
        <end position="247"/>
    </location>
</feature>
<evidence type="ECO:0000256" key="3">
    <source>
        <dbReference type="ARBA" id="ARBA00022692"/>
    </source>
</evidence>
<comment type="subcellular location">
    <subcellularLocation>
        <location evidence="1">Membrane</location>
        <topology evidence="1">Multi-pass membrane protein</topology>
    </subcellularLocation>
</comment>
<evidence type="ECO:0000313" key="10">
    <source>
        <dbReference type="Proteomes" id="UP001642409"/>
    </source>
</evidence>
<gene>
    <name evidence="8" type="ORF">HINF_LOCUS34267</name>
    <name evidence="9" type="ORF">HINF_LOCUS53479</name>
</gene>
<keyword evidence="3 6" id="KW-0812">Transmembrane</keyword>
<name>A0AA86Q5V0_9EUKA</name>
<keyword evidence="10" id="KW-1185">Reference proteome</keyword>
<reference evidence="9 10" key="2">
    <citation type="submission" date="2024-07" db="EMBL/GenBank/DDBJ databases">
        <authorList>
            <person name="Akdeniz Z."/>
        </authorList>
    </citation>
    <scope>NUCLEOTIDE SEQUENCE [LARGE SCALE GENOMIC DNA]</scope>
</reference>
<keyword evidence="4 6" id="KW-1133">Transmembrane helix</keyword>
<dbReference type="PROSITE" id="PS50850">
    <property type="entry name" value="MFS"/>
    <property type="match status" value="1"/>
</dbReference>
<evidence type="ECO:0000256" key="4">
    <source>
        <dbReference type="ARBA" id="ARBA00022989"/>
    </source>
</evidence>
<dbReference type="Gene3D" id="1.20.1250.20">
    <property type="entry name" value="MFS general substrate transporter like domains"/>
    <property type="match status" value="2"/>
</dbReference>